<sequence length="115" mass="13234">MNWEGVNLKSSVSRATGVYLPLPLSWVKVIPVSPHPSELLEATLARRPFVCTKHDLVVRAVSQNLRAFHQLSPTTLAKERERERERERESFHEKNKPKPLHPLYKQKAKGNTFTP</sequence>
<accession>A0AA35PMJ2</accession>
<protein>
    <submittedName>
        <fullName evidence="2">Uncharacterized protein</fullName>
    </submittedName>
</protein>
<dbReference type="AlphaFoldDB" id="A0AA35PMJ2"/>
<dbReference type="EMBL" id="OX395138">
    <property type="protein sequence ID" value="CAI5790147.1"/>
    <property type="molecule type" value="Genomic_DNA"/>
</dbReference>
<evidence type="ECO:0000313" key="3">
    <source>
        <dbReference type="Proteomes" id="UP001178461"/>
    </source>
</evidence>
<feature type="compositionally biased region" description="Basic and acidic residues" evidence="1">
    <location>
        <begin position="77"/>
        <end position="96"/>
    </location>
</feature>
<proteinExistence type="predicted"/>
<feature type="compositionally biased region" description="Basic residues" evidence="1">
    <location>
        <begin position="97"/>
        <end position="108"/>
    </location>
</feature>
<feature type="region of interest" description="Disordered" evidence="1">
    <location>
        <begin position="72"/>
        <end position="115"/>
    </location>
</feature>
<keyword evidence="3" id="KW-1185">Reference proteome</keyword>
<organism evidence="2 3">
    <name type="scientific">Podarcis lilfordi</name>
    <name type="common">Lilford's wall lizard</name>
    <dbReference type="NCBI Taxonomy" id="74358"/>
    <lineage>
        <taxon>Eukaryota</taxon>
        <taxon>Metazoa</taxon>
        <taxon>Chordata</taxon>
        <taxon>Craniata</taxon>
        <taxon>Vertebrata</taxon>
        <taxon>Euteleostomi</taxon>
        <taxon>Lepidosauria</taxon>
        <taxon>Squamata</taxon>
        <taxon>Bifurcata</taxon>
        <taxon>Unidentata</taxon>
        <taxon>Episquamata</taxon>
        <taxon>Laterata</taxon>
        <taxon>Lacertibaenia</taxon>
        <taxon>Lacertidae</taxon>
        <taxon>Podarcis</taxon>
    </lineage>
</organism>
<name>A0AA35PMJ2_9SAUR</name>
<gene>
    <name evidence="2" type="ORF">PODLI_1B009562</name>
</gene>
<dbReference type="Proteomes" id="UP001178461">
    <property type="component" value="Chromosome 13"/>
</dbReference>
<evidence type="ECO:0000313" key="2">
    <source>
        <dbReference type="EMBL" id="CAI5790147.1"/>
    </source>
</evidence>
<evidence type="ECO:0000256" key="1">
    <source>
        <dbReference type="SAM" id="MobiDB-lite"/>
    </source>
</evidence>
<reference evidence="2" key="1">
    <citation type="submission" date="2022-12" db="EMBL/GenBank/DDBJ databases">
        <authorList>
            <person name="Alioto T."/>
            <person name="Alioto T."/>
            <person name="Gomez Garrido J."/>
        </authorList>
    </citation>
    <scope>NUCLEOTIDE SEQUENCE</scope>
</reference>